<feature type="signal peptide" evidence="8">
    <location>
        <begin position="1"/>
        <end position="21"/>
    </location>
</feature>
<evidence type="ECO:0000256" key="8">
    <source>
        <dbReference type="SAM" id="SignalP"/>
    </source>
</evidence>
<comment type="similarity">
    <text evidence="2">Belongs to the YkuD family.</text>
</comment>
<evidence type="ECO:0000256" key="1">
    <source>
        <dbReference type="ARBA" id="ARBA00004752"/>
    </source>
</evidence>
<sequence length="142" mass="15344">MKTTIPAAVATLCLGFYAASADASALLARIDIAAQTMTVSENGITRYQWKVSTARPGYVTPTGNYTAKWLSRDHHSKKYDNAPMPFAVFFNGGYAVHGTTEVRRLGRPASHGCVRLQTANAAVFFSMASQAGLENTRIIISQ</sequence>
<dbReference type="CDD" id="cd16913">
    <property type="entry name" value="YkuD_like"/>
    <property type="match status" value="1"/>
</dbReference>
<dbReference type="PANTHER" id="PTHR30582:SF2">
    <property type="entry name" value="L,D-TRANSPEPTIDASE YCIB-RELATED"/>
    <property type="match status" value="1"/>
</dbReference>
<gene>
    <name evidence="10" type="ORF">PR018_08365</name>
</gene>
<evidence type="ECO:0000256" key="5">
    <source>
        <dbReference type="ARBA" id="ARBA00022984"/>
    </source>
</evidence>
<evidence type="ECO:0000313" key="10">
    <source>
        <dbReference type="EMBL" id="WFS24492.1"/>
    </source>
</evidence>
<reference evidence="10" key="2">
    <citation type="journal article" date="2023" name="MicrobiologyOpen">
        <title>Genomics of the tumorigenes clade of the family Rhizobiaceae and description of Rhizobium rhododendri sp. nov.</title>
        <authorList>
            <person name="Kuzmanovic N."/>
            <person name="diCenzo G.C."/>
            <person name="Bunk B."/>
            <person name="Sproeer C."/>
            <person name="Fruehling A."/>
            <person name="Neumann-Schaal M."/>
            <person name="Overmann J."/>
            <person name="Smalla K."/>
        </authorList>
    </citation>
    <scope>NUCLEOTIDE SEQUENCE</scope>
    <source>
        <strain evidence="10">Rho-6.2</strain>
    </source>
</reference>
<feature type="domain" description="L,D-TPase catalytic" evidence="9">
    <location>
        <begin position="26"/>
        <end position="141"/>
    </location>
</feature>
<evidence type="ECO:0000256" key="3">
    <source>
        <dbReference type="ARBA" id="ARBA00022679"/>
    </source>
</evidence>
<dbReference type="InterPro" id="IPR038063">
    <property type="entry name" value="Transpep_catalytic_dom"/>
</dbReference>
<evidence type="ECO:0000259" key="9">
    <source>
        <dbReference type="PROSITE" id="PS52029"/>
    </source>
</evidence>
<dbReference type="RefSeq" id="WP_142823079.1">
    <property type="nucleotide sequence ID" value="NZ_CP117267.1"/>
</dbReference>
<name>A0ABY8ILA3_9HYPH</name>
<proteinExistence type="inferred from homology"/>
<evidence type="ECO:0000256" key="7">
    <source>
        <dbReference type="PROSITE-ProRule" id="PRU01373"/>
    </source>
</evidence>
<dbReference type="PROSITE" id="PS52029">
    <property type="entry name" value="LD_TPASE"/>
    <property type="match status" value="1"/>
</dbReference>
<feature type="active site" description="Nucleophile" evidence="7">
    <location>
        <position position="113"/>
    </location>
</feature>
<keyword evidence="8" id="KW-0732">Signal</keyword>
<evidence type="ECO:0000256" key="6">
    <source>
        <dbReference type="ARBA" id="ARBA00023316"/>
    </source>
</evidence>
<dbReference type="Pfam" id="PF03734">
    <property type="entry name" value="YkuD"/>
    <property type="match status" value="1"/>
</dbReference>
<keyword evidence="4 7" id="KW-0133">Cell shape</keyword>
<keyword evidence="11" id="KW-1185">Reference proteome</keyword>
<evidence type="ECO:0000256" key="2">
    <source>
        <dbReference type="ARBA" id="ARBA00005992"/>
    </source>
</evidence>
<dbReference type="EMBL" id="CP117267">
    <property type="protein sequence ID" value="WFS24492.1"/>
    <property type="molecule type" value="Genomic_DNA"/>
</dbReference>
<dbReference type="InterPro" id="IPR050979">
    <property type="entry name" value="LD-transpeptidase"/>
</dbReference>
<reference evidence="10" key="1">
    <citation type="journal article" date="2019" name="Phytopathology">
        <title>A Novel Group of Rhizobium tumorigenes-Like Agrobacteria Associated with Crown Gall Disease of Rhododendron and Blueberry.</title>
        <authorList>
            <person name="Kuzmanovic N."/>
            <person name="Behrens P."/>
            <person name="Idczak E."/>
            <person name="Wagner S."/>
            <person name="Gotz M."/>
            <person name="Sproer C."/>
            <person name="Bunk B."/>
            <person name="Overmann J."/>
            <person name="Smalla K."/>
        </authorList>
    </citation>
    <scope>NUCLEOTIDE SEQUENCE</scope>
    <source>
        <strain evidence="10">Rho-6.2</strain>
    </source>
</reference>
<keyword evidence="3" id="KW-0808">Transferase</keyword>
<dbReference type="PANTHER" id="PTHR30582">
    <property type="entry name" value="L,D-TRANSPEPTIDASE"/>
    <property type="match status" value="1"/>
</dbReference>
<comment type="pathway">
    <text evidence="1 7">Cell wall biogenesis; peptidoglycan biosynthesis.</text>
</comment>
<dbReference type="Proteomes" id="UP000318939">
    <property type="component" value="Chromosome"/>
</dbReference>
<organism evidence="10 11">
    <name type="scientific">Rhizobium rhododendri</name>
    <dbReference type="NCBI Taxonomy" id="2506430"/>
    <lineage>
        <taxon>Bacteria</taxon>
        <taxon>Pseudomonadati</taxon>
        <taxon>Pseudomonadota</taxon>
        <taxon>Alphaproteobacteria</taxon>
        <taxon>Hyphomicrobiales</taxon>
        <taxon>Rhizobiaceae</taxon>
        <taxon>Rhizobium/Agrobacterium group</taxon>
        <taxon>Rhizobium</taxon>
    </lineage>
</organism>
<protein>
    <submittedName>
        <fullName evidence="10">L,D-transpeptidase</fullName>
    </submittedName>
</protein>
<dbReference type="Gene3D" id="2.40.440.10">
    <property type="entry name" value="L,D-transpeptidase catalytic domain-like"/>
    <property type="match status" value="1"/>
</dbReference>
<evidence type="ECO:0000313" key="11">
    <source>
        <dbReference type="Proteomes" id="UP000318939"/>
    </source>
</evidence>
<accession>A0ABY8ILA3</accession>
<keyword evidence="6 7" id="KW-0961">Cell wall biogenesis/degradation</keyword>
<dbReference type="InterPro" id="IPR005490">
    <property type="entry name" value="LD_TPept_cat_dom"/>
</dbReference>
<dbReference type="SUPFAM" id="SSF141523">
    <property type="entry name" value="L,D-transpeptidase catalytic domain-like"/>
    <property type="match status" value="1"/>
</dbReference>
<evidence type="ECO:0000256" key="4">
    <source>
        <dbReference type="ARBA" id="ARBA00022960"/>
    </source>
</evidence>
<keyword evidence="5 7" id="KW-0573">Peptidoglycan synthesis</keyword>
<feature type="chain" id="PRO_5045898042" evidence="8">
    <location>
        <begin position="22"/>
        <end position="142"/>
    </location>
</feature>
<feature type="active site" description="Proton donor/acceptor" evidence="7">
    <location>
        <position position="97"/>
    </location>
</feature>